<evidence type="ECO:0000313" key="3">
    <source>
        <dbReference type="EMBL" id="GIH09012.1"/>
    </source>
</evidence>
<feature type="signal peptide" evidence="1">
    <location>
        <begin position="1"/>
        <end position="22"/>
    </location>
</feature>
<keyword evidence="4" id="KW-1185">Reference proteome</keyword>
<sequence length="212" mass="23694">MPPTPRILSVLLVLALALVSGCDDLPGSAKSSDAPVNAHDVQIALNNLKVAAWHPMTGYSRDHFSHWRKAGENCDVRDVVLERDGKNLKKNGCNITDGEWYSVYDGLTVKDPLEVDIDHMVPLANAWRSGADLWTDQKRSDFANDLERPQLLAVSRGSNRSKGDQDPSQWKPPNFQYYCKYAQSWIAVKTHWQLTITKDEKGALTDMLGTCV</sequence>
<name>A0A8J3VJZ8_9ACTN</name>
<dbReference type="RefSeq" id="WP_239124251.1">
    <property type="nucleotide sequence ID" value="NZ_BONY01000059.1"/>
</dbReference>
<feature type="domain" description="GmrSD restriction endonucleases C-terminal" evidence="2">
    <location>
        <begin position="94"/>
        <end position="206"/>
    </location>
</feature>
<dbReference type="PANTHER" id="PTHR24094">
    <property type="entry name" value="SECRETED PROTEIN"/>
    <property type="match status" value="1"/>
</dbReference>
<reference evidence="3" key="1">
    <citation type="submission" date="2021-01" db="EMBL/GenBank/DDBJ databases">
        <title>Whole genome shotgun sequence of Rhizocola hellebori NBRC 109834.</title>
        <authorList>
            <person name="Komaki H."/>
            <person name="Tamura T."/>
        </authorList>
    </citation>
    <scope>NUCLEOTIDE SEQUENCE</scope>
    <source>
        <strain evidence="3">NBRC 109834</strain>
    </source>
</reference>
<dbReference type="PANTHER" id="PTHR24094:SF15">
    <property type="entry name" value="AMP-DEPENDENT SYNTHETASE_LIGASE DOMAIN-CONTAINING PROTEIN-RELATED"/>
    <property type="match status" value="1"/>
</dbReference>
<dbReference type="Pfam" id="PF07510">
    <property type="entry name" value="GmrSD_C"/>
    <property type="match status" value="1"/>
</dbReference>
<proteinExistence type="predicted"/>
<keyword evidence="1" id="KW-0732">Signal</keyword>
<dbReference type="AlphaFoldDB" id="A0A8J3VJZ8"/>
<evidence type="ECO:0000313" key="4">
    <source>
        <dbReference type="Proteomes" id="UP000612899"/>
    </source>
</evidence>
<comment type="caution">
    <text evidence="3">The sequence shown here is derived from an EMBL/GenBank/DDBJ whole genome shotgun (WGS) entry which is preliminary data.</text>
</comment>
<dbReference type="EMBL" id="BONY01000059">
    <property type="protein sequence ID" value="GIH09012.1"/>
    <property type="molecule type" value="Genomic_DNA"/>
</dbReference>
<evidence type="ECO:0000256" key="1">
    <source>
        <dbReference type="SAM" id="SignalP"/>
    </source>
</evidence>
<protein>
    <recommendedName>
        <fullName evidence="2">GmrSD restriction endonucleases C-terminal domain-containing protein</fullName>
    </recommendedName>
</protein>
<accession>A0A8J3VJZ8</accession>
<feature type="chain" id="PRO_5039435545" description="GmrSD restriction endonucleases C-terminal domain-containing protein" evidence="1">
    <location>
        <begin position="23"/>
        <end position="212"/>
    </location>
</feature>
<dbReference type="PROSITE" id="PS51257">
    <property type="entry name" value="PROKAR_LIPOPROTEIN"/>
    <property type="match status" value="1"/>
</dbReference>
<evidence type="ECO:0000259" key="2">
    <source>
        <dbReference type="Pfam" id="PF07510"/>
    </source>
</evidence>
<gene>
    <name evidence="3" type="ORF">Rhe02_70790</name>
</gene>
<dbReference type="InterPro" id="IPR011089">
    <property type="entry name" value="GmrSD_C"/>
</dbReference>
<dbReference type="Proteomes" id="UP000612899">
    <property type="component" value="Unassembled WGS sequence"/>
</dbReference>
<organism evidence="3 4">
    <name type="scientific">Rhizocola hellebori</name>
    <dbReference type="NCBI Taxonomy" id="1392758"/>
    <lineage>
        <taxon>Bacteria</taxon>
        <taxon>Bacillati</taxon>
        <taxon>Actinomycetota</taxon>
        <taxon>Actinomycetes</taxon>
        <taxon>Micromonosporales</taxon>
        <taxon>Micromonosporaceae</taxon>
        <taxon>Rhizocola</taxon>
    </lineage>
</organism>